<accession>A0ABN9HAK3</accession>
<dbReference type="EMBL" id="CATNWA010020303">
    <property type="protein sequence ID" value="CAI9617677.1"/>
    <property type="molecule type" value="Genomic_DNA"/>
</dbReference>
<organism evidence="1 2">
    <name type="scientific">Staurois parvus</name>
    <dbReference type="NCBI Taxonomy" id="386267"/>
    <lineage>
        <taxon>Eukaryota</taxon>
        <taxon>Metazoa</taxon>
        <taxon>Chordata</taxon>
        <taxon>Craniata</taxon>
        <taxon>Vertebrata</taxon>
        <taxon>Euteleostomi</taxon>
        <taxon>Amphibia</taxon>
        <taxon>Batrachia</taxon>
        <taxon>Anura</taxon>
        <taxon>Neobatrachia</taxon>
        <taxon>Ranoidea</taxon>
        <taxon>Ranidae</taxon>
        <taxon>Staurois</taxon>
    </lineage>
</organism>
<keyword evidence="2" id="KW-1185">Reference proteome</keyword>
<sequence length="73" mass="8437">MYVKWFDTGMFYYVKFICKKMTVSKKFLNLPPFRPPYVPTLAGTGTRKPDAGIGPEEIAWDTAGDASWERRTR</sequence>
<evidence type="ECO:0000313" key="1">
    <source>
        <dbReference type="EMBL" id="CAI9617677.1"/>
    </source>
</evidence>
<evidence type="ECO:0000313" key="2">
    <source>
        <dbReference type="Proteomes" id="UP001162483"/>
    </source>
</evidence>
<protein>
    <submittedName>
        <fullName evidence="1">Uncharacterized protein</fullName>
    </submittedName>
</protein>
<comment type="caution">
    <text evidence="1">The sequence shown here is derived from an EMBL/GenBank/DDBJ whole genome shotgun (WGS) entry which is preliminary data.</text>
</comment>
<name>A0ABN9HAK3_9NEOB</name>
<reference evidence="1" key="1">
    <citation type="submission" date="2023-05" db="EMBL/GenBank/DDBJ databases">
        <authorList>
            <person name="Stuckert A."/>
        </authorList>
    </citation>
    <scope>NUCLEOTIDE SEQUENCE</scope>
</reference>
<proteinExistence type="predicted"/>
<gene>
    <name evidence="1" type="ORF">SPARVUS_LOCUS15581895</name>
</gene>
<dbReference type="Proteomes" id="UP001162483">
    <property type="component" value="Unassembled WGS sequence"/>
</dbReference>